<keyword evidence="7" id="KW-0963">Cytoplasm</keyword>
<evidence type="ECO:0000256" key="10">
    <source>
        <dbReference type="ARBA" id="ARBA00022989"/>
    </source>
</evidence>
<comment type="function">
    <text evidence="1">Component of the sarcoglycan complex, a subcomplex of the dystrophin-glycoprotein complex which forms a link between the F-actin cytoskeleton and the extracellular matrix.</text>
</comment>
<dbReference type="GO" id="GO:0042383">
    <property type="term" value="C:sarcolemma"/>
    <property type="evidence" value="ECO:0007669"/>
    <property type="project" value="UniProtKB-SubCell"/>
</dbReference>
<dbReference type="PANTHER" id="PTHR21142:SF2">
    <property type="entry name" value="BETA-SARCOGLYCAN"/>
    <property type="match status" value="1"/>
</dbReference>
<keyword evidence="11 16" id="KW-0472">Membrane</keyword>
<gene>
    <name evidence="17" type="ORF">CHIRRI_LOCUS6838</name>
</gene>
<evidence type="ECO:0000256" key="16">
    <source>
        <dbReference type="SAM" id="Phobius"/>
    </source>
</evidence>
<dbReference type="Proteomes" id="UP001153620">
    <property type="component" value="Chromosome 2"/>
</dbReference>
<dbReference type="EMBL" id="OU895878">
    <property type="protein sequence ID" value="CAG9803943.1"/>
    <property type="molecule type" value="Genomic_DNA"/>
</dbReference>
<evidence type="ECO:0000256" key="3">
    <source>
        <dbReference type="ARBA" id="ARBA00004274"/>
    </source>
</evidence>
<reference evidence="17" key="2">
    <citation type="submission" date="2022-10" db="EMBL/GenBank/DDBJ databases">
        <authorList>
            <consortium name="ENA_rothamsted_submissions"/>
            <consortium name="culmorum"/>
            <person name="King R."/>
        </authorList>
    </citation>
    <scope>NUCLEOTIDE SEQUENCE</scope>
</reference>
<keyword evidence="8 16" id="KW-0812">Transmembrane</keyword>
<name>A0A9N9RUL0_9DIPT</name>
<evidence type="ECO:0000256" key="12">
    <source>
        <dbReference type="ARBA" id="ARBA00023157"/>
    </source>
</evidence>
<reference evidence="17" key="1">
    <citation type="submission" date="2022-01" db="EMBL/GenBank/DDBJ databases">
        <authorList>
            <person name="King R."/>
        </authorList>
    </citation>
    <scope>NUCLEOTIDE SEQUENCE</scope>
</reference>
<evidence type="ECO:0000313" key="17">
    <source>
        <dbReference type="EMBL" id="CAG9803943.1"/>
    </source>
</evidence>
<keyword evidence="6" id="KW-1003">Cell membrane</keyword>
<keyword evidence="12" id="KW-1015">Disulfide bond</keyword>
<accession>A0A9N9RUL0</accession>
<evidence type="ECO:0000256" key="6">
    <source>
        <dbReference type="ARBA" id="ARBA00022475"/>
    </source>
</evidence>
<comment type="subunit">
    <text evidence="15">Cross-link to form 2 major subcomplexes: one consisting of SGCB, SGCD and SGCG and the other consisting of SGCB and SGCD. The association between SGCB and SGCG is particularly strong while SGCA is loosely associated with the other sarcoglycans.</text>
</comment>
<feature type="transmembrane region" description="Helical" evidence="16">
    <location>
        <begin position="45"/>
        <end position="72"/>
    </location>
</feature>
<dbReference type="OrthoDB" id="5843723at2759"/>
<sequence length="306" mass="34787">MPEKILLKDFRNHKVLRKNFIKNSSIEMGKANNCGKINLNDPTSIFFWGLIIVLFILVVGNFILTLSIISFFKIGIGMPIQLIPEWKTVKFHGSVDFLKVFKKDGQLESFKDTPAVIESNEGSIKFNLIDRKNQVHNRFVMENDGIEIKGLNVLAIRDPKTNIPIFTTSSKLVYHLEKPTKSLESTFINAREIVSPIDKKLEIQSLNMFVRGIEGTVMDGKDILISAGQHIYLKSSNGSIGLAAQNGIYLNIEKMPIVDKQRNSDLQYKLCVCYPKGVLYRVPLMKLHDSKDPCRDFDKSYFNPCI</sequence>
<dbReference type="GO" id="GO:0016012">
    <property type="term" value="C:sarcoglycan complex"/>
    <property type="evidence" value="ECO:0007669"/>
    <property type="project" value="InterPro"/>
</dbReference>
<organism evidence="17 18">
    <name type="scientific">Chironomus riparius</name>
    <dbReference type="NCBI Taxonomy" id="315576"/>
    <lineage>
        <taxon>Eukaryota</taxon>
        <taxon>Metazoa</taxon>
        <taxon>Ecdysozoa</taxon>
        <taxon>Arthropoda</taxon>
        <taxon>Hexapoda</taxon>
        <taxon>Insecta</taxon>
        <taxon>Pterygota</taxon>
        <taxon>Neoptera</taxon>
        <taxon>Endopterygota</taxon>
        <taxon>Diptera</taxon>
        <taxon>Nematocera</taxon>
        <taxon>Chironomoidea</taxon>
        <taxon>Chironomidae</taxon>
        <taxon>Chironominae</taxon>
        <taxon>Chironomus</taxon>
    </lineage>
</organism>
<comment type="subcellular location">
    <subcellularLocation>
        <location evidence="3">Cell membrane</location>
        <location evidence="3">Sarcolemma</location>
        <topology evidence="3">Single-pass type II membrane protein</topology>
    </subcellularLocation>
    <subcellularLocation>
        <location evidence="2">Cytoplasm</location>
        <location evidence="2">Cytoskeleton</location>
    </subcellularLocation>
</comment>
<proteinExistence type="inferred from homology"/>
<keyword evidence="18" id="KW-1185">Reference proteome</keyword>
<dbReference type="InterPro" id="IPR006875">
    <property type="entry name" value="Sarcoglycan"/>
</dbReference>
<dbReference type="InterPro" id="IPR027659">
    <property type="entry name" value="Sgcb"/>
</dbReference>
<dbReference type="GO" id="GO:0007517">
    <property type="term" value="P:muscle organ development"/>
    <property type="evidence" value="ECO:0007669"/>
    <property type="project" value="InterPro"/>
</dbReference>
<evidence type="ECO:0000256" key="14">
    <source>
        <dbReference type="ARBA" id="ARBA00023212"/>
    </source>
</evidence>
<evidence type="ECO:0000256" key="8">
    <source>
        <dbReference type="ARBA" id="ARBA00022692"/>
    </source>
</evidence>
<evidence type="ECO:0000256" key="2">
    <source>
        <dbReference type="ARBA" id="ARBA00004245"/>
    </source>
</evidence>
<evidence type="ECO:0000313" key="18">
    <source>
        <dbReference type="Proteomes" id="UP001153620"/>
    </source>
</evidence>
<keyword evidence="9" id="KW-0735">Signal-anchor</keyword>
<evidence type="ECO:0000256" key="1">
    <source>
        <dbReference type="ARBA" id="ARBA00002860"/>
    </source>
</evidence>
<dbReference type="PANTHER" id="PTHR21142">
    <property type="entry name" value="SARCOGLYCANS"/>
    <property type="match status" value="1"/>
</dbReference>
<keyword evidence="10 16" id="KW-1133">Transmembrane helix</keyword>
<evidence type="ECO:0000256" key="4">
    <source>
        <dbReference type="ARBA" id="ARBA00007574"/>
    </source>
</evidence>
<evidence type="ECO:0000256" key="9">
    <source>
        <dbReference type="ARBA" id="ARBA00022968"/>
    </source>
</evidence>
<keyword evidence="14" id="KW-0206">Cytoskeleton</keyword>
<dbReference type="AlphaFoldDB" id="A0A9N9RUL0"/>
<dbReference type="GO" id="GO:0005856">
    <property type="term" value="C:cytoskeleton"/>
    <property type="evidence" value="ECO:0007669"/>
    <property type="project" value="UniProtKB-SubCell"/>
</dbReference>
<evidence type="ECO:0000256" key="15">
    <source>
        <dbReference type="ARBA" id="ARBA00026041"/>
    </source>
</evidence>
<evidence type="ECO:0000256" key="11">
    <source>
        <dbReference type="ARBA" id="ARBA00023136"/>
    </source>
</evidence>
<evidence type="ECO:0000256" key="5">
    <source>
        <dbReference type="ARBA" id="ARBA00015329"/>
    </source>
</evidence>
<dbReference type="Pfam" id="PF04790">
    <property type="entry name" value="Sarcoglycan_1"/>
    <property type="match status" value="1"/>
</dbReference>
<comment type="similarity">
    <text evidence="4">Belongs to the sarcoglycan beta/delta/gamma/zeta family.</text>
</comment>
<keyword evidence="13" id="KW-0325">Glycoprotein</keyword>
<evidence type="ECO:0000256" key="13">
    <source>
        <dbReference type="ARBA" id="ARBA00023180"/>
    </source>
</evidence>
<protein>
    <recommendedName>
        <fullName evidence="5">Beta-sarcoglycan</fullName>
    </recommendedName>
</protein>
<evidence type="ECO:0000256" key="7">
    <source>
        <dbReference type="ARBA" id="ARBA00022490"/>
    </source>
</evidence>